<proteinExistence type="inferred from homology"/>
<dbReference type="RefSeq" id="WP_135348705.1">
    <property type="nucleotide sequence ID" value="NZ_SRJD01000011.1"/>
</dbReference>
<evidence type="ECO:0000256" key="3">
    <source>
        <dbReference type="ARBA" id="ARBA00022969"/>
    </source>
</evidence>
<dbReference type="AlphaFoldDB" id="A0A4Z0GLB2"/>
<dbReference type="GO" id="GO:0030436">
    <property type="term" value="P:asexual sporulation"/>
    <property type="evidence" value="ECO:0007669"/>
    <property type="project" value="InterPro"/>
</dbReference>
<dbReference type="GO" id="GO:0042601">
    <property type="term" value="C:endospore-forming forespore"/>
    <property type="evidence" value="ECO:0007669"/>
    <property type="project" value="InterPro"/>
</dbReference>
<evidence type="ECO:0000256" key="1">
    <source>
        <dbReference type="ARBA" id="ARBA00004288"/>
    </source>
</evidence>
<keyword evidence="6" id="KW-1185">Reference proteome</keyword>
<name>A0A4Z0GLB2_9BACL</name>
<dbReference type="EMBL" id="SRJD01000011">
    <property type="protein sequence ID" value="TGA97773.1"/>
    <property type="molecule type" value="Genomic_DNA"/>
</dbReference>
<dbReference type="HAMAP" id="MF_00667">
    <property type="entry name" value="SspH"/>
    <property type="match status" value="1"/>
</dbReference>
<reference evidence="5 6" key="1">
    <citation type="journal article" date="2015" name="Int. J. Syst. Evol. Microbiol.">
        <title>Sporolactobacillus shoreae sp. nov. and Sporolactobacillus spathodeae sp. nov., two spore-forming lactic acid bacteria isolated from tree barks in Thailand.</title>
        <authorList>
            <person name="Thamacharoensuk T."/>
            <person name="Kitahara M."/>
            <person name="Ohkuma M."/>
            <person name="Thongchul N."/>
            <person name="Tanasupawat S."/>
        </authorList>
    </citation>
    <scope>NUCLEOTIDE SEQUENCE [LARGE SCALE GENOMIC DNA]</scope>
    <source>
        <strain evidence="5 6">BK92</strain>
    </source>
</reference>
<comment type="subcellular location">
    <subcellularLocation>
        <location evidence="1">Spore core</location>
    </subcellularLocation>
</comment>
<evidence type="ECO:0000313" key="6">
    <source>
        <dbReference type="Proteomes" id="UP000298347"/>
    </source>
</evidence>
<dbReference type="NCBIfam" id="TIGR02861">
    <property type="entry name" value="SASP_H"/>
    <property type="match status" value="1"/>
</dbReference>
<dbReference type="GO" id="GO:0030435">
    <property type="term" value="P:sporulation resulting in formation of a cellular spore"/>
    <property type="evidence" value="ECO:0007669"/>
    <property type="project" value="UniProtKB-KW"/>
</dbReference>
<sequence length="66" mass="7611">MTIQRAQEISESPTMVHVTYNGDSVYIQHIDTNKETARIYPLSDPRKEQDVPVSDLMESDKSMVRE</sequence>
<dbReference type="Proteomes" id="UP000298347">
    <property type="component" value="Unassembled WGS sequence"/>
</dbReference>
<gene>
    <name evidence="5" type="ORF">E4665_10250</name>
</gene>
<evidence type="ECO:0000313" key="5">
    <source>
        <dbReference type="EMBL" id="TGA97773.1"/>
    </source>
</evidence>
<comment type="similarity">
    <text evidence="2">Belongs to the SspH family.</text>
</comment>
<comment type="caution">
    <text evidence="5">The sequence shown here is derived from an EMBL/GenBank/DDBJ whole genome shotgun (WGS) entry which is preliminary data.</text>
</comment>
<dbReference type="InterPro" id="IPR012610">
    <property type="entry name" value="SASP_SspH"/>
</dbReference>
<protein>
    <submittedName>
        <fullName evidence="5">H-type small acid-soluble spore protein</fullName>
    </submittedName>
</protein>
<evidence type="ECO:0000256" key="4">
    <source>
        <dbReference type="SAM" id="MobiDB-lite"/>
    </source>
</evidence>
<feature type="region of interest" description="Disordered" evidence="4">
    <location>
        <begin position="43"/>
        <end position="66"/>
    </location>
</feature>
<accession>A0A4Z0GLB2</accession>
<dbReference type="Pfam" id="PF08141">
    <property type="entry name" value="SspH"/>
    <property type="match status" value="1"/>
</dbReference>
<evidence type="ECO:0000256" key="2">
    <source>
        <dbReference type="ARBA" id="ARBA00006573"/>
    </source>
</evidence>
<organism evidence="5 6">
    <name type="scientific">Sporolactobacillus shoreae</name>
    <dbReference type="NCBI Taxonomy" id="1465501"/>
    <lineage>
        <taxon>Bacteria</taxon>
        <taxon>Bacillati</taxon>
        <taxon>Bacillota</taxon>
        <taxon>Bacilli</taxon>
        <taxon>Bacillales</taxon>
        <taxon>Sporolactobacillaceae</taxon>
        <taxon>Sporolactobacillus</taxon>
    </lineage>
</organism>
<dbReference type="OrthoDB" id="1683648at2"/>
<keyword evidence="3" id="KW-0749">Sporulation</keyword>